<reference evidence="2" key="1">
    <citation type="submission" date="2018-05" db="EMBL/GenBank/DDBJ databases">
        <authorList>
            <person name="Lanie J.A."/>
            <person name="Ng W.-L."/>
            <person name="Kazmierczak K.M."/>
            <person name="Andrzejewski T.M."/>
            <person name="Davidsen T.M."/>
            <person name="Wayne K.J."/>
            <person name="Tettelin H."/>
            <person name="Glass J.I."/>
            <person name="Rusch D."/>
            <person name="Podicherti R."/>
            <person name="Tsui H.-C.T."/>
            <person name="Winkler M.E."/>
        </authorList>
    </citation>
    <scope>NUCLEOTIDE SEQUENCE</scope>
</reference>
<evidence type="ECO:0000259" key="1">
    <source>
        <dbReference type="Pfam" id="PF02882"/>
    </source>
</evidence>
<gene>
    <name evidence="2" type="ORF">METZ01_LOCUS480846</name>
</gene>
<dbReference type="Gene3D" id="3.40.50.10860">
    <property type="entry name" value="Leucine Dehydrogenase, chain A, domain 1"/>
    <property type="match status" value="1"/>
</dbReference>
<dbReference type="EMBL" id="UINC01206387">
    <property type="protein sequence ID" value="SVE27992.1"/>
    <property type="molecule type" value="Genomic_DNA"/>
</dbReference>
<protein>
    <recommendedName>
        <fullName evidence="1">Tetrahydrofolate dehydrogenase/cyclohydrolase NAD(P)-binding domain-containing protein</fullName>
    </recommendedName>
</protein>
<accession>A0A383C701</accession>
<feature type="non-terminal residue" evidence="2">
    <location>
        <position position="1"/>
    </location>
</feature>
<dbReference type="InterPro" id="IPR020631">
    <property type="entry name" value="THF_DH/CycHdrlase_NAD-bd_dom"/>
</dbReference>
<feature type="domain" description="Tetrahydrofolate dehydrogenase/cyclohydrolase NAD(P)-binding" evidence="1">
    <location>
        <begin position="2"/>
        <end position="35"/>
    </location>
</feature>
<dbReference type="Gene3D" id="3.40.50.720">
    <property type="entry name" value="NAD(P)-binding Rossmann-like Domain"/>
    <property type="match status" value="1"/>
</dbReference>
<dbReference type="AlphaFoldDB" id="A0A383C701"/>
<dbReference type="Pfam" id="PF02882">
    <property type="entry name" value="THF_DHG_CYH_C"/>
    <property type="match status" value="1"/>
</dbReference>
<name>A0A383C701_9ZZZZ</name>
<organism evidence="2">
    <name type="scientific">marine metagenome</name>
    <dbReference type="NCBI Taxonomy" id="408172"/>
    <lineage>
        <taxon>unclassified sequences</taxon>
        <taxon>metagenomes</taxon>
        <taxon>ecological metagenomes</taxon>
    </lineage>
</organism>
<proteinExistence type="predicted"/>
<sequence length="36" mass="3725">DSVGEVASWITPRLGGVGPTTVAMLLRNTVEAAERA</sequence>
<evidence type="ECO:0000313" key="2">
    <source>
        <dbReference type="EMBL" id="SVE27992.1"/>
    </source>
</evidence>
<dbReference type="GO" id="GO:0004488">
    <property type="term" value="F:methylenetetrahydrofolate dehydrogenase (NADP+) activity"/>
    <property type="evidence" value="ECO:0007669"/>
    <property type="project" value="InterPro"/>
</dbReference>